<proteinExistence type="predicted"/>
<evidence type="ECO:0000313" key="1">
    <source>
        <dbReference type="EMBL" id="CEK62101.1"/>
    </source>
</evidence>
<gene>
    <name evidence="1" type="primary">ORF44198</name>
</gene>
<accession>A0A0B6Z2E5</accession>
<dbReference type="AlphaFoldDB" id="A0A0B6Z2E5"/>
<dbReference type="EMBL" id="HACG01015236">
    <property type="protein sequence ID" value="CEK62101.1"/>
    <property type="molecule type" value="Transcribed_RNA"/>
</dbReference>
<protein>
    <submittedName>
        <fullName evidence="1">Uncharacterized protein</fullName>
    </submittedName>
</protein>
<reference evidence="1" key="1">
    <citation type="submission" date="2014-12" db="EMBL/GenBank/DDBJ databases">
        <title>Insight into the proteome of Arion vulgaris.</title>
        <authorList>
            <person name="Aradska J."/>
            <person name="Bulat T."/>
            <person name="Smidak R."/>
            <person name="Sarate P."/>
            <person name="Gangsoo J."/>
            <person name="Sialana F."/>
            <person name="Bilban M."/>
            <person name="Lubec G."/>
        </authorList>
    </citation>
    <scope>NUCLEOTIDE SEQUENCE</scope>
    <source>
        <tissue evidence="1">Skin</tissue>
    </source>
</reference>
<name>A0A0B6Z2E5_9EUPU</name>
<sequence length="77" mass="8533">MKIVGLNPDFTVLFTNEFFQRVLDCYCSYGVCSIISASGVPFLQRVANSCRENPIQGSQSLVLKPLLGQTLFLLTET</sequence>
<organism evidence="1">
    <name type="scientific">Arion vulgaris</name>
    <dbReference type="NCBI Taxonomy" id="1028688"/>
    <lineage>
        <taxon>Eukaryota</taxon>
        <taxon>Metazoa</taxon>
        <taxon>Spiralia</taxon>
        <taxon>Lophotrochozoa</taxon>
        <taxon>Mollusca</taxon>
        <taxon>Gastropoda</taxon>
        <taxon>Heterobranchia</taxon>
        <taxon>Euthyneura</taxon>
        <taxon>Panpulmonata</taxon>
        <taxon>Eupulmonata</taxon>
        <taxon>Stylommatophora</taxon>
        <taxon>Helicina</taxon>
        <taxon>Arionoidea</taxon>
        <taxon>Arionidae</taxon>
        <taxon>Arion</taxon>
    </lineage>
</organism>